<feature type="region of interest" description="Disordered" evidence="1">
    <location>
        <begin position="133"/>
        <end position="171"/>
    </location>
</feature>
<proteinExistence type="predicted"/>
<accession>A0A9W9ZVC3</accession>
<feature type="compositionally biased region" description="Basic and acidic residues" evidence="1">
    <location>
        <begin position="155"/>
        <end position="170"/>
    </location>
</feature>
<keyword evidence="3" id="KW-1185">Reference proteome</keyword>
<dbReference type="InterPro" id="IPR053271">
    <property type="entry name" value="DDT_domain"/>
</dbReference>
<name>A0A9W9ZVC3_9CNID</name>
<comment type="caution">
    <text evidence="2">The sequence shown here is derived from an EMBL/GenBank/DDBJ whole genome shotgun (WGS) entry which is preliminary data.</text>
</comment>
<dbReference type="PANTHER" id="PTHR15546">
    <property type="entry name" value="BROMODOMAIN ADJACENT TO ZINC FINGER DOMAIN, 2A"/>
    <property type="match status" value="1"/>
</dbReference>
<dbReference type="OrthoDB" id="5983725at2759"/>
<dbReference type="Proteomes" id="UP001163046">
    <property type="component" value="Unassembled WGS sequence"/>
</dbReference>
<dbReference type="PANTHER" id="PTHR15546:SF2">
    <property type="entry name" value="DDT DOMAIN-CONTAINING PROTEIN DDB_G0282237"/>
    <property type="match status" value="1"/>
</dbReference>
<reference evidence="2" key="1">
    <citation type="submission" date="2023-01" db="EMBL/GenBank/DDBJ databases">
        <title>Genome assembly of the deep-sea coral Lophelia pertusa.</title>
        <authorList>
            <person name="Herrera S."/>
            <person name="Cordes E."/>
        </authorList>
    </citation>
    <scope>NUCLEOTIDE SEQUENCE</scope>
    <source>
        <strain evidence="2">USNM1676648</strain>
        <tissue evidence="2">Polyp</tissue>
    </source>
</reference>
<protein>
    <submittedName>
        <fullName evidence="2">Histidine-containing phosphotransfer protein 3</fullName>
    </submittedName>
</protein>
<evidence type="ECO:0000313" key="3">
    <source>
        <dbReference type="Proteomes" id="UP001163046"/>
    </source>
</evidence>
<dbReference type="EMBL" id="MU825615">
    <property type="protein sequence ID" value="KAJ7388130.1"/>
    <property type="molecule type" value="Genomic_DNA"/>
</dbReference>
<evidence type="ECO:0000256" key="1">
    <source>
        <dbReference type="SAM" id="MobiDB-lite"/>
    </source>
</evidence>
<gene>
    <name evidence="2" type="primary">athp-2_3</name>
    <name evidence="2" type="ORF">OS493_039636</name>
</gene>
<dbReference type="AlphaFoldDB" id="A0A9W9ZVC3"/>
<organism evidence="2 3">
    <name type="scientific">Desmophyllum pertusum</name>
    <dbReference type="NCBI Taxonomy" id="174260"/>
    <lineage>
        <taxon>Eukaryota</taxon>
        <taxon>Metazoa</taxon>
        <taxon>Cnidaria</taxon>
        <taxon>Anthozoa</taxon>
        <taxon>Hexacorallia</taxon>
        <taxon>Scleractinia</taxon>
        <taxon>Caryophylliina</taxon>
        <taxon>Caryophylliidae</taxon>
        <taxon>Desmophyllum</taxon>
    </lineage>
</organism>
<evidence type="ECO:0000313" key="2">
    <source>
        <dbReference type="EMBL" id="KAJ7388130.1"/>
    </source>
</evidence>
<sequence>MPLLGKKSYKPNPLPKDLKSEEEVFVIKETNEVFRKYEYPWFLQIVHHSSCELQTLVQQCYKKLEKEYVENEPVECRISGKWTFEARYDIKCDGVQDRLKDVSPGDIKRHKKLPSEEMLKCFIRANTENPWRNDNSPWMVKTKQPLHPKFPQRKQSSEKQKKRTVEESPGRWETTIVTRQILIVREN</sequence>